<comment type="subcellular location">
    <subcellularLocation>
        <location evidence="1">Secreted</location>
        <location evidence="1">Cell wall</location>
    </subcellularLocation>
</comment>
<comment type="function">
    <text evidence="8">Beta-glucosidases are one of a number of cellulolytic enzymes involved in the degradation of cellulosic biomass. Catalyzes the last step releasing glucose from the inhibitory cellobiose.</text>
</comment>
<dbReference type="AlphaFoldDB" id="J3P833"/>
<feature type="compositionally biased region" description="Low complexity" evidence="13">
    <location>
        <begin position="255"/>
        <end position="280"/>
    </location>
</feature>
<feature type="region of interest" description="Disordered" evidence="13">
    <location>
        <begin position="237"/>
        <end position="295"/>
    </location>
</feature>
<reference evidence="17" key="1">
    <citation type="submission" date="2010-07" db="EMBL/GenBank/DDBJ databases">
        <title>The genome sequence of Gaeumannomyces graminis var. tritici strain R3-111a-1.</title>
        <authorList>
            <consortium name="The Broad Institute Genome Sequencing Platform"/>
            <person name="Ma L.-J."/>
            <person name="Dead R."/>
            <person name="Young S."/>
            <person name="Zeng Q."/>
            <person name="Koehrsen M."/>
            <person name="Alvarado L."/>
            <person name="Berlin A."/>
            <person name="Chapman S.B."/>
            <person name="Chen Z."/>
            <person name="Freedman E."/>
            <person name="Gellesch M."/>
            <person name="Goldberg J."/>
            <person name="Griggs A."/>
            <person name="Gujja S."/>
            <person name="Heilman E.R."/>
            <person name="Heiman D."/>
            <person name="Hepburn T."/>
            <person name="Howarth C."/>
            <person name="Jen D."/>
            <person name="Larson L."/>
            <person name="Mehta T."/>
            <person name="Neiman D."/>
            <person name="Pearson M."/>
            <person name="Roberts A."/>
            <person name="Saif S."/>
            <person name="Shea T."/>
            <person name="Shenoy N."/>
            <person name="Sisk P."/>
            <person name="Stolte C."/>
            <person name="Sykes S."/>
            <person name="Walk T."/>
            <person name="White J."/>
            <person name="Yandava C."/>
            <person name="Haas B."/>
            <person name="Nusbaum C."/>
            <person name="Birren B."/>
        </authorList>
    </citation>
    <scope>NUCLEOTIDE SEQUENCE [LARGE SCALE GENOMIC DNA]</scope>
    <source>
        <strain evidence="17">R3-111a-1</strain>
    </source>
</reference>
<dbReference type="InterPro" id="IPR050732">
    <property type="entry name" value="Beta-glucan_modifiers"/>
</dbReference>
<dbReference type="GO" id="GO:0042973">
    <property type="term" value="F:glucan endo-1,3-beta-D-glucosidase activity"/>
    <property type="evidence" value="ECO:0007669"/>
    <property type="project" value="TreeGrafter"/>
</dbReference>
<keyword evidence="3" id="KW-0134">Cell wall</keyword>
<evidence type="ECO:0000256" key="11">
    <source>
        <dbReference type="ARBA" id="ARBA00041516"/>
    </source>
</evidence>
<dbReference type="SUPFAM" id="SSF51445">
    <property type="entry name" value="(Trans)glycosidases"/>
    <property type="match status" value="1"/>
</dbReference>
<keyword evidence="5 14" id="KW-0732">Signal</keyword>
<dbReference type="PANTHER" id="PTHR16631">
    <property type="entry name" value="GLUCAN 1,3-BETA-GLUCOSIDASE"/>
    <property type="match status" value="1"/>
</dbReference>
<dbReference type="Proteomes" id="UP000006039">
    <property type="component" value="Unassembled WGS sequence"/>
</dbReference>
<dbReference type="EnsemblFungi" id="EJT72816">
    <property type="protein sequence ID" value="EJT72816"/>
    <property type="gene ID" value="GGTG_09671"/>
</dbReference>
<dbReference type="RefSeq" id="XP_009225790.1">
    <property type="nucleotide sequence ID" value="XM_009227526.1"/>
</dbReference>
<evidence type="ECO:0000313" key="15">
    <source>
        <dbReference type="EMBL" id="EJT72816.1"/>
    </source>
</evidence>
<protein>
    <recommendedName>
        <fullName evidence="9">Probable beta-glucosidase btgE</fullName>
    </recommendedName>
    <alternativeName>
        <fullName evidence="10">Beta-D-glucoside glucohydrolase btgE</fullName>
    </alternativeName>
    <alternativeName>
        <fullName evidence="12">Cellobiase btgE</fullName>
    </alternativeName>
    <alternativeName>
        <fullName evidence="11">Gentiobiase btgE</fullName>
    </alternativeName>
</protein>
<dbReference type="OrthoDB" id="4082933at2759"/>
<feature type="signal peptide" evidence="14">
    <location>
        <begin position="1"/>
        <end position="19"/>
    </location>
</feature>
<comment type="similarity">
    <text evidence="2">Belongs to the glycosyl hydrolase 17 family.</text>
</comment>
<keyword evidence="7" id="KW-0326">Glycosidase</keyword>
<proteinExistence type="inferred from homology"/>
<keyword evidence="17" id="KW-1185">Reference proteome</keyword>
<reference evidence="15" key="2">
    <citation type="submission" date="2010-07" db="EMBL/GenBank/DDBJ databases">
        <authorList>
            <consortium name="The Broad Institute Genome Sequencing Platform"/>
            <consortium name="Broad Institute Genome Sequencing Center for Infectious Disease"/>
            <person name="Ma L.-J."/>
            <person name="Dead R."/>
            <person name="Young S."/>
            <person name="Zeng Q."/>
            <person name="Koehrsen M."/>
            <person name="Alvarado L."/>
            <person name="Berlin A."/>
            <person name="Chapman S.B."/>
            <person name="Chen Z."/>
            <person name="Freedman E."/>
            <person name="Gellesch M."/>
            <person name="Goldberg J."/>
            <person name="Griggs A."/>
            <person name="Gujja S."/>
            <person name="Heilman E.R."/>
            <person name="Heiman D."/>
            <person name="Hepburn T."/>
            <person name="Howarth C."/>
            <person name="Jen D."/>
            <person name="Larson L."/>
            <person name="Mehta T."/>
            <person name="Neiman D."/>
            <person name="Pearson M."/>
            <person name="Roberts A."/>
            <person name="Saif S."/>
            <person name="Shea T."/>
            <person name="Shenoy N."/>
            <person name="Sisk P."/>
            <person name="Stolte C."/>
            <person name="Sykes S."/>
            <person name="Walk T."/>
            <person name="White J."/>
            <person name="Yandava C."/>
            <person name="Haas B."/>
            <person name="Nusbaum C."/>
            <person name="Birren B."/>
        </authorList>
    </citation>
    <scope>NUCLEOTIDE SEQUENCE</scope>
    <source>
        <strain evidence="15">R3-111a-1</strain>
    </source>
</reference>
<dbReference type="InterPro" id="IPR017853">
    <property type="entry name" value="GH"/>
</dbReference>
<organism evidence="15">
    <name type="scientific">Gaeumannomyces tritici (strain R3-111a-1)</name>
    <name type="common">Wheat and barley take-all root rot fungus</name>
    <name type="synonym">Gaeumannomyces graminis var. tritici</name>
    <dbReference type="NCBI Taxonomy" id="644352"/>
    <lineage>
        <taxon>Eukaryota</taxon>
        <taxon>Fungi</taxon>
        <taxon>Dikarya</taxon>
        <taxon>Ascomycota</taxon>
        <taxon>Pezizomycotina</taxon>
        <taxon>Sordariomycetes</taxon>
        <taxon>Sordariomycetidae</taxon>
        <taxon>Magnaporthales</taxon>
        <taxon>Magnaporthaceae</taxon>
        <taxon>Gaeumannomyces</taxon>
    </lineage>
</organism>
<evidence type="ECO:0000313" key="17">
    <source>
        <dbReference type="Proteomes" id="UP000006039"/>
    </source>
</evidence>
<dbReference type="HOGENOM" id="CLU_027285_2_0_1"/>
<evidence type="ECO:0000256" key="1">
    <source>
        <dbReference type="ARBA" id="ARBA00004191"/>
    </source>
</evidence>
<evidence type="ECO:0000256" key="10">
    <source>
        <dbReference type="ARBA" id="ARBA00041495"/>
    </source>
</evidence>
<keyword evidence="4" id="KW-0964">Secreted</keyword>
<sequence length="557" mass="57796">MRGFTVAAALAALANGATAHRAHRHAHDLFEKRGFNDTGVCMNECKTYYTTIYGEPTLVPEKPAPASSTAVTPVAVPATTSAPVVPPKTTGPPNVPTPIQELCPTPGTYTFPAKTLTLTETTTVCGAQVTKVPSGTHTMGGVTTVVTTATTVVCPVATAEPLPNGDVTSIIKMTTYVCPTAGTYTIGPHTTTVTKEKEILVPTVTVYPPGTYTAPQVVTTVTETSVVVVCPFTSPAPAPPAAPTTAAAPAPPAPTQEAPKPAETPKQQQPEQSKPQPSTPATSPNPPKLGGGNQWAMTYTPYGPGGFCKDAAAVDADIKQIKDGGFNSIRVYSTDCDTLPNVGAACKKYGVKMIIGVFVGAPGCDNGNPHVADQIATIEKWGMWDLVEMAVVGNEALFNGFCTPDQLVTLITKVKTMLRSHGCNAPVTTTDTVSGWQAPGVAEKVCGAIDVVGANIHAYFNGNVQPLDAGAFVKSQMQIVESLCGGKAGYIMESGWPSAGKCIQNSCPGKDAQATAIKSIQGAVGGQTVFFSFTDDDWKAPGECNCERSWGCGSLFV</sequence>
<name>J3P833_GAET3</name>
<reference evidence="16" key="5">
    <citation type="submission" date="2018-04" db="UniProtKB">
        <authorList>
            <consortium name="EnsemblFungi"/>
        </authorList>
    </citation>
    <scope>IDENTIFICATION</scope>
    <source>
        <strain evidence="16">R3-111a-1</strain>
    </source>
</reference>
<dbReference type="GO" id="GO:0009986">
    <property type="term" value="C:cell surface"/>
    <property type="evidence" value="ECO:0007669"/>
    <property type="project" value="TreeGrafter"/>
</dbReference>
<accession>J3P833</accession>
<reference evidence="15" key="3">
    <citation type="submission" date="2010-09" db="EMBL/GenBank/DDBJ databases">
        <title>Annotation of Gaeumannomyces graminis var. tritici R3-111a-1.</title>
        <authorList>
            <consortium name="The Broad Institute Genome Sequencing Platform"/>
            <person name="Ma L.-J."/>
            <person name="Dead R."/>
            <person name="Young S.K."/>
            <person name="Zeng Q."/>
            <person name="Gargeya S."/>
            <person name="Fitzgerald M."/>
            <person name="Haas B."/>
            <person name="Abouelleil A."/>
            <person name="Alvarado L."/>
            <person name="Arachchi H.M."/>
            <person name="Berlin A."/>
            <person name="Brown A."/>
            <person name="Chapman S.B."/>
            <person name="Chen Z."/>
            <person name="Dunbar C."/>
            <person name="Freedman E."/>
            <person name="Gearin G."/>
            <person name="Gellesch M."/>
            <person name="Goldberg J."/>
            <person name="Griggs A."/>
            <person name="Gujja S."/>
            <person name="Heiman D."/>
            <person name="Howarth C."/>
            <person name="Larson L."/>
            <person name="Lui A."/>
            <person name="MacDonald P.J.P."/>
            <person name="Mehta T."/>
            <person name="Montmayeur A."/>
            <person name="Murphy C."/>
            <person name="Neiman D."/>
            <person name="Pearson M."/>
            <person name="Priest M."/>
            <person name="Roberts A."/>
            <person name="Saif S."/>
            <person name="Shea T."/>
            <person name="Shenoy N."/>
            <person name="Sisk P."/>
            <person name="Stolte C."/>
            <person name="Sykes S."/>
            <person name="Yandava C."/>
            <person name="Wortman J."/>
            <person name="Nusbaum C."/>
            <person name="Birren B."/>
        </authorList>
    </citation>
    <scope>NUCLEOTIDE SEQUENCE</scope>
    <source>
        <strain evidence="15">R3-111a-1</strain>
    </source>
</reference>
<evidence type="ECO:0000256" key="5">
    <source>
        <dbReference type="ARBA" id="ARBA00022729"/>
    </source>
</evidence>
<evidence type="ECO:0000256" key="6">
    <source>
        <dbReference type="ARBA" id="ARBA00022801"/>
    </source>
</evidence>
<evidence type="ECO:0000313" key="16">
    <source>
        <dbReference type="EnsemblFungi" id="EJT72816"/>
    </source>
</evidence>
<dbReference type="STRING" id="644352.J3P833"/>
<reference evidence="16" key="4">
    <citation type="journal article" date="2015" name="G3 (Bethesda)">
        <title>Genome sequences of three phytopathogenic species of the Magnaporthaceae family of fungi.</title>
        <authorList>
            <person name="Okagaki L.H."/>
            <person name="Nunes C.C."/>
            <person name="Sailsbery J."/>
            <person name="Clay B."/>
            <person name="Brown D."/>
            <person name="John T."/>
            <person name="Oh Y."/>
            <person name="Young N."/>
            <person name="Fitzgerald M."/>
            <person name="Haas B.J."/>
            <person name="Zeng Q."/>
            <person name="Young S."/>
            <person name="Adiconis X."/>
            <person name="Fan L."/>
            <person name="Levin J.Z."/>
            <person name="Mitchell T.K."/>
            <person name="Okubara P.A."/>
            <person name="Farman M.L."/>
            <person name="Kohn L.M."/>
            <person name="Birren B."/>
            <person name="Ma L.-J."/>
            <person name="Dean R.A."/>
        </authorList>
    </citation>
    <scope>NUCLEOTIDE SEQUENCE</scope>
    <source>
        <strain evidence="16">R3-111a-1</strain>
    </source>
</reference>
<dbReference type="GO" id="GO:0005576">
    <property type="term" value="C:extracellular region"/>
    <property type="evidence" value="ECO:0007669"/>
    <property type="project" value="TreeGrafter"/>
</dbReference>
<dbReference type="GO" id="GO:0071555">
    <property type="term" value="P:cell wall organization"/>
    <property type="evidence" value="ECO:0007669"/>
    <property type="project" value="TreeGrafter"/>
</dbReference>
<evidence type="ECO:0000256" key="9">
    <source>
        <dbReference type="ARBA" id="ARBA00039284"/>
    </source>
</evidence>
<keyword evidence="6" id="KW-0378">Hydrolase</keyword>
<evidence type="ECO:0000256" key="3">
    <source>
        <dbReference type="ARBA" id="ARBA00022512"/>
    </source>
</evidence>
<dbReference type="Gene3D" id="3.20.20.80">
    <property type="entry name" value="Glycosidases"/>
    <property type="match status" value="1"/>
</dbReference>
<dbReference type="PANTHER" id="PTHR16631:SF24">
    <property type="entry name" value="FAMILY 17 GLUCOSIDASE SCW11-RELATED"/>
    <property type="match status" value="1"/>
</dbReference>
<evidence type="ECO:0000256" key="12">
    <source>
        <dbReference type="ARBA" id="ARBA00042762"/>
    </source>
</evidence>
<evidence type="ECO:0000256" key="4">
    <source>
        <dbReference type="ARBA" id="ARBA00022525"/>
    </source>
</evidence>
<dbReference type="EMBL" id="GL385399">
    <property type="protein sequence ID" value="EJT72816.1"/>
    <property type="molecule type" value="Genomic_DNA"/>
</dbReference>
<dbReference type="GeneID" id="20350129"/>
<evidence type="ECO:0000256" key="2">
    <source>
        <dbReference type="ARBA" id="ARBA00008773"/>
    </source>
</evidence>
<feature type="chain" id="PRO_5015095067" description="Probable beta-glucosidase btgE" evidence="14">
    <location>
        <begin position="20"/>
        <end position="557"/>
    </location>
</feature>
<dbReference type="eggNOG" id="ENOG502QS0R">
    <property type="taxonomic scope" value="Eukaryota"/>
</dbReference>
<evidence type="ECO:0000256" key="7">
    <source>
        <dbReference type="ARBA" id="ARBA00023295"/>
    </source>
</evidence>
<gene>
    <name evidence="16" type="primary">20350129</name>
    <name evidence="15" type="ORF">GGTG_09671</name>
</gene>
<evidence type="ECO:0000256" key="13">
    <source>
        <dbReference type="SAM" id="MobiDB-lite"/>
    </source>
</evidence>
<dbReference type="GO" id="GO:0009277">
    <property type="term" value="C:fungal-type cell wall"/>
    <property type="evidence" value="ECO:0007669"/>
    <property type="project" value="TreeGrafter"/>
</dbReference>
<evidence type="ECO:0000256" key="8">
    <source>
        <dbReference type="ARBA" id="ARBA00024983"/>
    </source>
</evidence>
<evidence type="ECO:0000256" key="14">
    <source>
        <dbReference type="SAM" id="SignalP"/>
    </source>
</evidence>
<dbReference type="VEuPathDB" id="FungiDB:GGTG_09671"/>